<dbReference type="GO" id="GO:0003677">
    <property type="term" value="F:DNA binding"/>
    <property type="evidence" value="ECO:0007669"/>
    <property type="project" value="InterPro"/>
</dbReference>
<feature type="compositionally biased region" description="Polar residues" evidence="3">
    <location>
        <begin position="491"/>
        <end position="519"/>
    </location>
</feature>
<evidence type="ECO:0000313" key="4">
    <source>
        <dbReference type="EMBL" id="KAG6627020.1"/>
    </source>
</evidence>
<feature type="compositionally biased region" description="Basic and acidic residues" evidence="3">
    <location>
        <begin position="254"/>
        <end position="265"/>
    </location>
</feature>
<comment type="caution">
    <text evidence="4">The sequence shown here is derived from an EMBL/GenBank/DDBJ whole genome shotgun (WGS) entry which is preliminary data.</text>
</comment>
<keyword evidence="2" id="KW-0539">Nucleus</keyword>
<feature type="compositionally biased region" description="Basic and acidic residues" evidence="3">
    <location>
        <begin position="148"/>
        <end position="164"/>
    </location>
</feature>
<dbReference type="GO" id="GO:0006281">
    <property type="term" value="P:DNA repair"/>
    <property type="evidence" value="ECO:0007669"/>
    <property type="project" value="InterPro"/>
</dbReference>
<dbReference type="EMBL" id="CM031839">
    <property type="protein sequence ID" value="KAG6675206.1"/>
    <property type="molecule type" value="Genomic_DNA"/>
</dbReference>
<dbReference type="GO" id="GO:0005634">
    <property type="term" value="C:nucleus"/>
    <property type="evidence" value="ECO:0007669"/>
    <property type="project" value="UniProtKB-SubCell"/>
</dbReference>
<dbReference type="FunFam" id="1.10.340.30:FF:000007">
    <property type="entry name" value="Methyl-CpG-binding domain protein 4"/>
    <property type="match status" value="1"/>
</dbReference>
<dbReference type="Proteomes" id="UP000811246">
    <property type="component" value="Chromosome 15"/>
</dbReference>
<feature type="region of interest" description="Disordered" evidence="3">
    <location>
        <begin position="1"/>
        <end position="50"/>
    </location>
</feature>
<evidence type="ECO:0000313" key="5">
    <source>
        <dbReference type="EMBL" id="KAG6675206.1"/>
    </source>
</evidence>
<feature type="compositionally biased region" description="Basic and acidic residues" evidence="3">
    <location>
        <begin position="592"/>
        <end position="602"/>
    </location>
</feature>
<reference evidence="4" key="1">
    <citation type="submission" date="2020-12" db="EMBL/GenBank/DDBJ databases">
        <title>WGS assembly of Carya illinoinensis cv. Pawnee.</title>
        <authorList>
            <person name="Platts A."/>
            <person name="Shu S."/>
            <person name="Wright S."/>
            <person name="Barry K."/>
            <person name="Edger P."/>
            <person name="Pires J.C."/>
            <person name="Schmutz J."/>
        </authorList>
    </citation>
    <scope>NUCLEOTIDE SEQUENCE</scope>
    <source>
        <tissue evidence="4">Leaf</tissue>
    </source>
</reference>
<feature type="region of interest" description="Disordered" evidence="3">
    <location>
        <begin position="127"/>
        <end position="194"/>
    </location>
</feature>
<gene>
    <name evidence="4" type="ORF">CIPAW_15G093500</name>
    <name evidence="5" type="ORF">I3842_15G089900</name>
</gene>
<feature type="compositionally biased region" description="Basic residues" evidence="3">
    <location>
        <begin position="243"/>
        <end position="253"/>
    </location>
</feature>
<keyword evidence="6" id="KW-1185">Reference proteome</keyword>
<feature type="compositionally biased region" description="Low complexity" evidence="3">
    <location>
        <begin position="604"/>
        <end position="613"/>
    </location>
</feature>
<reference evidence="5" key="2">
    <citation type="submission" date="2021-01" db="EMBL/GenBank/DDBJ databases">
        <authorList>
            <person name="Lovell J.T."/>
            <person name="Bentley N."/>
            <person name="Bhattarai G."/>
            <person name="Jenkins J.W."/>
            <person name="Sreedasyam A."/>
            <person name="Alarcon Y."/>
            <person name="Bock C."/>
            <person name="Boston L."/>
            <person name="Carlson J."/>
            <person name="Cervantes K."/>
            <person name="Clermont K."/>
            <person name="Krom N."/>
            <person name="Kubenka K."/>
            <person name="Mamidi S."/>
            <person name="Mattison C."/>
            <person name="Monteros M."/>
            <person name="Pisani C."/>
            <person name="Plott C."/>
            <person name="Rajasekar S."/>
            <person name="Rhein H.S."/>
            <person name="Rohla C."/>
            <person name="Song M."/>
            <person name="Hilaire R.S."/>
            <person name="Shu S."/>
            <person name="Wells L."/>
            <person name="Wang X."/>
            <person name="Webber J."/>
            <person name="Heerema R.J."/>
            <person name="Klein P."/>
            <person name="Conner P."/>
            <person name="Grauke L."/>
            <person name="Grimwood J."/>
            <person name="Schmutz J."/>
            <person name="Randall J.J."/>
        </authorList>
    </citation>
    <scope>NUCLEOTIDE SEQUENCE</scope>
    <source>
        <tissue evidence="5">Leaf</tissue>
    </source>
</reference>
<feature type="region of interest" description="Disordered" evidence="3">
    <location>
        <begin position="396"/>
        <end position="421"/>
    </location>
</feature>
<dbReference type="Proteomes" id="UP000811609">
    <property type="component" value="Chromosome 15"/>
</dbReference>
<feature type="compositionally biased region" description="Basic residues" evidence="3">
    <location>
        <begin position="134"/>
        <end position="143"/>
    </location>
</feature>
<feature type="region of interest" description="Disordered" evidence="3">
    <location>
        <begin position="688"/>
        <end position="707"/>
    </location>
</feature>
<organism evidence="4 6">
    <name type="scientific">Carya illinoinensis</name>
    <name type="common">Pecan</name>
    <dbReference type="NCBI Taxonomy" id="32201"/>
    <lineage>
        <taxon>Eukaryota</taxon>
        <taxon>Viridiplantae</taxon>
        <taxon>Streptophyta</taxon>
        <taxon>Embryophyta</taxon>
        <taxon>Tracheophyta</taxon>
        <taxon>Spermatophyta</taxon>
        <taxon>Magnoliopsida</taxon>
        <taxon>eudicotyledons</taxon>
        <taxon>Gunneridae</taxon>
        <taxon>Pentapetalae</taxon>
        <taxon>rosids</taxon>
        <taxon>fabids</taxon>
        <taxon>Fagales</taxon>
        <taxon>Juglandaceae</taxon>
        <taxon>Carya</taxon>
    </lineage>
</organism>
<dbReference type="AlphaFoldDB" id="A0A8T1NDA0"/>
<evidence type="ECO:0000256" key="2">
    <source>
        <dbReference type="ARBA" id="ARBA00023242"/>
    </source>
</evidence>
<dbReference type="PANTHER" id="PTHR15074">
    <property type="entry name" value="METHYL-CPG-BINDING PROTEIN"/>
    <property type="match status" value="1"/>
</dbReference>
<evidence type="ECO:0000313" key="6">
    <source>
        <dbReference type="Proteomes" id="UP000811609"/>
    </source>
</evidence>
<dbReference type="SUPFAM" id="SSF48150">
    <property type="entry name" value="DNA-glycosylase"/>
    <property type="match status" value="1"/>
</dbReference>
<feature type="compositionally biased region" description="Basic and acidic residues" evidence="3">
    <location>
        <begin position="302"/>
        <end position="312"/>
    </location>
</feature>
<evidence type="ECO:0008006" key="7">
    <source>
        <dbReference type="Google" id="ProtNLM"/>
    </source>
</evidence>
<evidence type="ECO:0000256" key="3">
    <source>
        <dbReference type="SAM" id="MobiDB-lite"/>
    </source>
</evidence>
<dbReference type="EMBL" id="CM031823">
    <property type="protein sequence ID" value="KAG6627020.1"/>
    <property type="molecule type" value="Genomic_DNA"/>
</dbReference>
<accession>A0A8T1NDA0</accession>
<dbReference type="Gene3D" id="1.10.340.30">
    <property type="entry name" value="Hypothetical protein, domain 2"/>
    <property type="match status" value="1"/>
</dbReference>
<feature type="region of interest" description="Disordered" evidence="3">
    <location>
        <begin position="243"/>
        <end position="265"/>
    </location>
</feature>
<sequence length="914" mass="103098">MAETEEEASFWRESSPGGDGASMSLGMKKRKRKSLKREKQAFLHPTTTKETPNAVSSFILSGSASTAMPLQSHTHNPNLNLTHDYGISSHAHYQQHPQIEASSHGDYFDNPHVNLSSDCYNYTKDNHMEENNMKKKRKRKTKSKTSSSKKDVEEVEESRYHLFQEELSYDPPTNENVRNETEEESNSKNSRNGCANRWVGIDLQSPINPLCKDIDLSSDGNIFTSSTGDSVVTEYFRDGNRLKHVRKKTKNKNNRGERDDKTSSKLIKSEEIPLSLQKFEDVLSRYIYKGNGGTNSLKKGHHNDEEEKKSSKEPTSQCKMTKDSSILAIERGRKLAGQVDSDAVVVPTIYTNLKEEVQRTGPGIGEAVCYKRRGVKGKQQTIAHLEVQNASPYFQRSSGQQVLTNDGNTTKMKSTGPRSKTSAACAKVSRFFLKMPQKEEGSDLVCDRQKKESSHQNGLGIGDIVHGKRRRVIGKQQTIAHTEARKASPCFQKSTGQQMLRNDGNGTQMKSTGPHSKTSEFSANVSRFFQKMPEKEEGSDLVCSRQKKESSSQIKSGIHPSDGKQILTLEDVLSQYIYKSNGISKKVKNGQHKGEEEKKYSEEPTSSSNMTNPPSIIDIDGGRNSAEHVDGEAVVAPRIYTNLKEEEMQQNGPGIEKVDSCKQRRRKEKQQIIAHTEVQKLSPYLQSSTGQQVLRNGSNDTQIKTRRPCAKTSATAVKVTSRYFQKMPEEEENADGILLGGKKARKQSVRGKTVLSTLQKRFDAYRRKSPDNMWKPPRSRYGLLQEDHADDPWKVLVICMLLNRTTGSQAGKILSDLFTLCPDAKTATEVPAKEIEKIIQPLGLQKKRTEMIQRFSQDYMGDTWKYVTDLYGVGKYAADAYAIFCTGKWDRVRPTDYMLNYYWEYLFSIRDTLL</sequence>
<dbReference type="GO" id="GO:0003824">
    <property type="term" value="F:catalytic activity"/>
    <property type="evidence" value="ECO:0007669"/>
    <property type="project" value="InterPro"/>
</dbReference>
<feature type="region of interest" description="Disordered" evidence="3">
    <location>
        <begin position="293"/>
        <end position="321"/>
    </location>
</feature>
<feature type="region of interest" description="Disordered" evidence="3">
    <location>
        <begin position="480"/>
        <end position="519"/>
    </location>
</feature>
<feature type="region of interest" description="Disordered" evidence="3">
    <location>
        <begin position="587"/>
        <end position="613"/>
    </location>
</feature>
<evidence type="ECO:0000256" key="1">
    <source>
        <dbReference type="ARBA" id="ARBA00004123"/>
    </source>
</evidence>
<dbReference type="OrthoDB" id="10265068at2759"/>
<comment type="subcellular location">
    <subcellularLocation>
        <location evidence="1">Nucleus</location>
    </subcellularLocation>
</comment>
<feature type="compositionally biased region" description="Polar residues" evidence="3">
    <location>
        <begin position="688"/>
        <end position="702"/>
    </location>
</feature>
<feature type="region of interest" description="Disordered" evidence="3">
    <location>
        <begin position="535"/>
        <end position="559"/>
    </location>
</feature>
<dbReference type="PANTHER" id="PTHR15074:SF0">
    <property type="entry name" value="METHYL-CPG-BINDING DOMAIN PROTEIN 4-LIKE PROTEIN"/>
    <property type="match status" value="1"/>
</dbReference>
<protein>
    <recommendedName>
        <fullName evidence="7">HhH-GPD domain-containing protein</fullName>
    </recommendedName>
</protein>
<feature type="compositionally biased region" description="Basic residues" evidence="3">
    <location>
        <begin position="27"/>
        <end position="36"/>
    </location>
</feature>
<proteinExistence type="predicted"/>
<dbReference type="InterPro" id="IPR045138">
    <property type="entry name" value="MeCP2/MBD4"/>
</dbReference>
<dbReference type="InterPro" id="IPR011257">
    <property type="entry name" value="DNA_glycosylase"/>
</dbReference>
<name>A0A8T1NDA0_CARIL</name>